<organism evidence="2">
    <name type="scientific">marine metagenome</name>
    <dbReference type="NCBI Taxonomy" id="408172"/>
    <lineage>
        <taxon>unclassified sequences</taxon>
        <taxon>metagenomes</taxon>
        <taxon>ecological metagenomes</taxon>
    </lineage>
</organism>
<feature type="transmembrane region" description="Helical" evidence="1">
    <location>
        <begin position="36"/>
        <end position="55"/>
    </location>
</feature>
<protein>
    <submittedName>
        <fullName evidence="2">Uncharacterized protein</fullName>
    </submittedName>
</protein>
<reference evidence="2" key="1">
    <citation type="submission" date="2018-05" db="EMBL/GenBank/DDBJ databases">
        <authorList>
            <person name="Lanie J.A."/>
            <person name="Ng W.-L."/>
            <person name="Kazmierczak K.M."/>
            <person name="Andrzejewski T.M."/>
            <person name="Davidsen T.M."/>
            <person name="Wayne K.J."/>
            <person name="Tettelin H."/>
            <person name="Glass J.I."/>
            <person name="Rusch D."/>
            <person name="Podicherti R."/>
            <person name="Tsui H.-C.T."/>
            <person name="Winkler M.E."/>
        </authorList>
    </citation>
    <scope>NUCLEOTIDE SEQUENCE</scope>
</reference>
<evidence type="ECO:0000313" key="2">
    <source>
        <dbReference type="EMBL" id="SVB31054.1"/>
    </source>
</evidence>
<dbReference type="EMBL" id="UINC01036695">
    <property type="protein sequence ID" value="SVB31054.1"/>
    <property type="molecule type" value="Genomic_DNA"/>
</dbReference>
<dbReference type="AlphaFoldDB" id="A0A382CZ39"/>
<sequence>MSRIKLYGLNIFLLLMTVPWFFINTKMESTGGFPHWALYALFSTLIYAISIFYFLHKYWSISASEKTLKK</sequence>
<accession>A0A382CZ39</accession>
<keyword evidence="1" id="KW-0472">Membrane</keyword>
<keyword evidence="1" id="KW-0812">Transmembrane</keyword>
<keyword evidence="1" id="KW-1133">Transmembrane helix</keyword>
<gene>
    <name evidence="2" type="ORF">METZ01_LOCUS183908</name>
</gene>
<name>A0A382CZ39_9ZZZZ</name>
<proteinExistence type="predicted"/>
<feature type="transmembrane region" description="Helical" evidence="1">
    <location>
        <begin position="7"/>
        <end position="24"/>
    </location>
</feature>
<evidence type="ECO:0000256" key="1">
    <source>
        <dbReference type="SAM" id="Phobius"/>
    </source>
</evidence>